<dbReference type="EMBL" id="CP016268">
    <property type="protein sequence ID" value="ANO52039.1"/>
    <property type="molecule type" value="Genomic_DNA"/>
</dbReference>
<proteinExistence type="predicted"/>
<keyword evidence="1" id="KW-0472">Membrane</keyword>
<dbReference type="STRING" id="1548547.BA177_13265"/>
<dbReference type="OrthoDB" id="9970197at2"/>
<evidence type="ECO:0000313" key="3">
    <source>
        <dbReference type="Proteomes" id="UP000092695"/>
    </source>
</evidence>
<dbReference type="Proteomes" id="UP000092695">
    <property type="component" value="Chromosome"/>
</dbReference>
<evidence type="ECO:0000313" key="2">
    <source>
        <dbReference type="EMBL" id="ANO52039.1"/>
    </source>
</evidence>
<dbReference type="KEGG" id="woc:BA177_13265"/>
<accession>A0A193LI22</accession>
<gene>
    <name evidence="2" type="ORF">BA177_13265</name>
</gene>
<name>A0A193LI22_9GAMM</name>
<organism evidence="2 3">
    <name type="scientific">Woeseia oceani</name>
    <dbReference type="NCBI Taxonomy" id="1548547"/>
    <lineage>
        <taxon>Bacteria</taxon>
        <taxon>Pseudomonadati</taxon>
        <taxon>Pseudomonadota</taxon>
        <taxon>Gammaproteobacteria</taxon>
        <taxon>Woeseiales</taxon>
        <taxon>Woeseiaceae</taxon>
        <taxon>Woeseia</taxon>
    </lineage>
</organism>
<keyword evidence="1" id="KW-0812">Transmembrane</keyword>
<keyword evidence="1" id="KW-1133">Transmembrane helix</keyword>
<dbReference type="AlphaFoldDB" id="A0A193LI22"/>
<feature type="transmembrane region" description="Helical" evidence="1">
    <location>
        <begin position="57"/>
        <end position="79"/>
    </location>
</feature>
<keyword evidence="3" id="KW-1185">Reference proteome</keyword>
<sequence length="80" mass="8303">MCAALPASASASNFGDLPSVLPVFWVGLCVSLVVAVIKSQVPATEQRAARFSVGRLLAVFAIGAFISFLILVASFVATFN</sequence>
<evidence type="ECO:0000256" key="1">
    <source>
        <dbReference type="SAM" id="Phobius"/>
    </source>
</evidence>
<protein>
    <submittedName>
        <fullName evidence="2">Uncharacterized protein</fullName>
    </submittedName>
</protein>
<reference evidence="2 3" key="1">
    <citation type="submission" date="2016-06" db="EMBL/GenBank/DDBJ databases">
        <title>Complete genome sequence of a deep-branching marine Gamma Proteobacterium Woeseia oceani type strain XK5.</title>
        <authorList>
            <person name="Mu D."/>
            <person name="Du Z."/>
        </authorList>
    </citation>
    <scope>NUCLEOTIDE SEQUENCE [LARGE SCALE GENOMIC DNA]</scope>
    <source>
        <strain evidence="2 3">XK5</strain>
    </source>
</reference>
<feature type="transmembrane region" description="Helical" evidence="1">
    <location>
        <begin position="20"/>
        <end position="37"/>
    </location>
</feature>